<dbReference type="SUPFAM" id="SSF49785">
    <property type="entry name" value="Galactose-binding domain-like"/>
    <property type="match status" value="1"/>
</dbReference>
<evidence type="ECO:0000256" key="1">
    <source>
        <dbReference type="ARBA" id="ARBA00009809"/>
    </source>
</evidence>
<evidence type="ECO:0000259" key="6">
    <source>
        <dbReference type="Pfam" id="PF21317"/>
    </source>
</evidence>
<dbReference type="InterPro" id="IPR048913">
    <property type="entry name" value="BetaGal_gal-bd"/>
</dbReference>
<name>A0A840SFQ9_9SPIR</name>
<feature type="domain" description="Beta-galactosidase galactose-binding" evidence="7">
    <location>
        <begin position="498"/>
        <end position="556"/>
    </location>
</feature>
<dbReference type="GO" id="GO:0004565">
    <property type="term" value="F:beta-galactosidase activity"/>
    <property type="evidence" value="ECO:0007669"/>
    <property type="project" value="UniProtKB-EC"/>
</dbReference>
<comment type="caution">
    <text evidence="8">The sequence shown here is derived from an EMBL/GenBank/DDBJ whole genome shotgun (WGS) entry which is preliminary data.</text>
</comment>
<dbReference type="PIRSF" id="PIRSF006336">
    <property type="entry name" value="B-gal"/>
    <property type="match status" value="1"/>
</dbReference>
<dbReference type="EMBL" id="JACHFR010000003">
    <property type="protein sequence ID" value="MBB5219565.1"/>
    <property type="molecule type" value="Genomic_DNA"/>
</dbReference>
<reference evidence="8 9" key="1">
    <citation type="submission" date="2020-08" db="EMBL/GenBank/DDBJ databases">
        <title>Genomic Encyclopedia of Type Strains, Phase IV (KMG-IV): sequencing the most valuable type-strain genomes for metagenomic binning, comparative biology and taxonomic classification.</title>
        <authorList>
            <person name="Goeker M."/>
        </authorList>
    </citation>
    <scope>NUCLEOTIDE SEQUENCE [LARGE SCALE GENOMIC DNA]</scope>
    <source>
        <strain evidence="8 9">DSM 103679</strain>
    </source>
</reference>
<feature type="active site" description="Nucleophile" evidence="4">
    <location>
        <position position="233"/>
    </location>
</feature>
<keyword evidence="2 8" id="KW-0378">Hydrolase</keyword>
<organism evidence="8 9">
    <name type="scientific">Treponema rectale</name>
    <dbReference type="NCBI Taxonomy" id="744512"/>
    <lineage>
        <taxon>Bacteria</taxon>
        <taxon>Pseudomonadati</taxon>
        <taxon>Spirochaetota</taxon>
        <taxon>Spirochaetia</taxon>
        <taxon>Spirochaetales</taxon>
        <taxon>Treponemataceae</taxon>
        <taxon>Treponema</taxon>
    </lineage>
</organism>
<dbReference type="Pfam" id="PF21467">
    <property type="entry name" value="BetaGal_gal-bd"/>
    <property type="match status" value="1"/>
</dbReference>
<dbReference type="InterPro" id="IPR031330">
    <property type="entry name" value="Gly_Hdrlase_35_cat"/>
</dbReference>
<dbReference type="Gene3D" id="3.20.20.80">
    <property type="entry name" value="Glycosidases"/>
    <property type="match status" value="1"/>
</dbReference>
<gene>
    <name evidence="8" type="ORF">HNP77_001947</name>
</gene>
<feature type="domain" description="Glycoside hydrolase 35 catalytic" evidence="5">
    <location>
        <begin position="8"/>
        <end position="320"/>
    </location>
</feature>
<dbReference type="AlphaFoldDB" id="A0A840SFQ9"/>
<sequence length="578" mass="66345">MVEINEKVVIDGKETGIISGSIHYFRVVPEYWQDRLEKLKNMGCNTVETYIPWNFHEEKKGQFNWKGGHDVFKFIELASKLGLYVIIRPSPYICAEWEFGGLPYWLLKERGMRLRCSYKPYLDAIKSYYEELIPRLVPYQHDKGGNIILFQIENEYGYYGTDHEYMKFLADTMRSLGVTQPFVTSDGPWVEASFKNGMVKGAWSTGNFGSQVETQFNTMEKYTGGNKAKMCMEFWCGWFDAWGEPHHTSDLEQNKKDLADVIKTGHVNFYMFEGGTNFGYTAGRNFGVKNADITSYDYDAILTEDGQITPKYEAFKKIISESRKIEEVPLSTKICRKAYGELKCTGRADLFTVLDDISTKISSPYPLTMEDIDQSGGYILYRTRLPEYEKALSIKFDRAGDRVNVFENQKPLFAVALEEMKEAFKREDAPAGSVVDMLFENYGRVNFGPALETQRKGIEGYMILNDHLQHGYDIYSLPLDEKQLSKIDFAKGFNEGCPAFYKYEFEADELCDTFLEAKGFEKGVAFVNGFNLGRYWNIGPQKRLYIPAPLLKKGKNTIIIFDTEGKEGTVSLEDSLIW</sequence>
<evidence type="ECO:0000313" key="9">
    <source>
        <dbReference type="Proteomes" id="UP000578697"/>
    </source>
</evidence>
<keyword evidence="9" id="KW-1185">Reference proteome</keyword>
<dbReference type="Pfam" id="PF21317">
    <property type="entry name" value="BetaGal_ABD_1"/>
    <property type="match status" value="1"/>
</dbReference>
<dbReference type="FunFam" id="3.20.20.80:FF:000115">
    <property type="entry name" value="Beta-galactosidase"/>
    <property type="match status" value="1"/>
</dbReference>
<feature type="active site" description="Proton donor" evidence="4">
    <location>
        <position position="155"/>
    </location>
</feature>
<dbReference type="PANTHER" id="PTHR23421">
    <property type="entry name" value="BETA-GALACTOSIDASE RELATED"/>
    <property type="match status" value="1"/>
</dbReference>
<dbReference type="SUPFAM" id="SSF51445">
    <property type="entry name" value="(Trans)glycosidases"/>
    <property type="match status" value="1"/>
</dbReference>
<protein>
    <submittedName>
        <fullName evidence="8">Beta-galactosidase</fullName>
        <ecNumber evidence="8">3.2.1.23</ecNumber>
    </submittedName>
</protein>
<evidence type="ECO:0000313" key="8">
    <source>
        <dbReference type="EMBL" id="MBB5219565.1"/>
    </source>
</evidence>
<evidence type="ECO:0000256" key="3">
    <source>
        <dbReference type="ARBA" id="ARBA00023295"/>
    </source>
</evidence>
<dbReference type="Pfam" id="PF01301">
    <property type="entry name" value="Glyco_hydro_35"/>
    <property type="match status" value="1"/>
</dbReference>
<dbReference type="InterPro" id="IPR017853">
    <property type="entry name" value="GH"/>
</dbReference>
<feature type="domain" description="Beta-galactosidase 1-like first all-beta" evidence="6">
    <location>
        <begin position="366"/>
        <end position="477"/>
    </location>
</feature>
<dbReference type="EC" id="3.2.1.23" evidence="8"/>
<dbReference type="PRINTS" id="PR00742">
    <property type="entry name" value="GLHYDRLASE35"/>
</dbReference>
<dbReference type="InterPro" id="IPR001944">
    <property type="entry name" value="Glycoside_Hdrlase_35"/>
</dbReference>
<accession>A0A840SFQ9</accession>
<dbReference type="Proteomes" id="UP000578697">
    <property type="component" value="Unassembled WGS sequence"/>
</dbReference>
<evidence type="ECO:0000259" key="7">
    <source>
        <dbReference type="Pfam" id="PF21467"/>
    </source>
</evidence>
<dbReference type="GO" id="GO:0005975">
    <property type="term" value="P:carbohydrate metabolic process"/>
    <property type="evidence" value="ECO:0007669"/>
    <property type="project" value="InterPro"/>
</dbReference>
<keyword evidence="3 8" id="KW-0326">Glycosidase</keyword>
<comment type="similarity">
    <text evidence="1">Belongs to the glycosyl hydrolase 35 family.</text>
</comment>
<dbReference type="Gene3D" id="2.60.120.260">
    <property type="entry name" value="Galactose-binding domain-like"/>
    <property type="match status" value="2"/>
</dbReference>
<evidence type="ECO:0000259" key="5">
    <source>
        <dbReference type="Pfam" id="PF01301"/>
    </source>
</evidence>
<proteinExistence type="inferred from homology"/>
<evidence type="ECO:0000256" key="2">
    <source>
        <dbReference type="ARBA" id="ARBA00022801"/>
    </source>
</evidence>
<dbReference type="RefSeq" id="WP_221266571.1">
    <property type="nucleotide sequence ID" value="NZ_JACHFR010000003.1"/>
</dbReference>
<evidence type="ECO:0000256" key="4">
    <source>
        <dbReference type="PIRSR" id="PIRSR006336-1"/>
    </source>
</evidence>
<dbReference type="InterPro" id="IPR026283">
    <property type="entry name" value="B-gal_1-like"/>
</dbReference>
<dbReference type="InterPro" id="IPR048912">
    <property type="entry name" value="BetaGal1-like_ABD1"/>
</dbReference>
<dbReference type="InterPro" id="IPR008979">
    <property type="entry name" value="Galactose-bd-like_sf"/>
</dbReference>